<dbReference type="EMBL" id="JAGIOO010000001">
    <property type="protein sequence ID" value="MBP2477804.1"/>
    <property type="molecule type" value="Genomic_DNA"/>
</dbReference>
<dbReference type="SUPFAM" id="SSF140453">
    <property type="entry name" value="EsxAB dimer-like"/>
    <property type="match status" value="1"/>
</dbReference>
<proteinExistence type="predicted"/>
<comment type="caution">
    <text evidence="1">The sequence shown here is derived from an EMBL/GenBank/DDBJ whole genome shotgun (WGS) entry which is preliminary data.</text>
</comment>
<dbReference type="InterPro" id="IPR036689">
    <property type="entry name" value="ESAT-6-like_sf"/>
</dbReference>
<keyword evidence="2" id="KW-1185">Reference proteome</keyword>
<dbReference type="Proteomes" id="UP001519363">
    <property type="component" value="Unassembled WGS sequence"/>
</dbReference>
<name>A0ABS5ANN4_9PSEU</name>
<protein>
    <recommendedName>
        <fullName evidence="3">WXG100 family type VII secretion target</fullName>
    </recommendedName>
</protein>
<accession>A0ABS5ANN4</accession>
<evidence type="ECO:0000313" key="1">
    <source>
        <dbReference type="EMBL" id="MBP2477804.1"/>
    </source>
</evidence>
<reference evidence="1 2" key="1">
    <citation type="submission" date="2021-03" db="EMBL/GenBank/DDBJ databases">
        <title>Sequencing the genomes of 1000 actinobacteria strains.</title>
        <authorList>
            <person name="Klenk H.-P."/>
        </authorList>
    </citation>
    <scope>NUCLEOTIDE SEQUENCE [LARGE SCALE GENOMIC DNA]</scope>
    <source>
        <strain evidence="1 2">DSM 44580</strain>
    </source>
</reference>
<evidence type="ECO:0008006" key="3">
    <source>
        <dbReference type="Google" id="ProtNLM"/>
    </source>
</evidence>
<evidence type="ECO:0000313" key="2">
    <source>
        <dbReference type="Proteomes" id="UP001519363"/>
    </source>
</evidence>
<dbReference type="RefSeq" id="WP_086780493.1">
    <property type="nucleotide sequence ID" value="NZ_JAGIOO010000001.1"/>
</dbReference>
<gene>
    <name evidence="1" type="ORF">JOF53_006676</name>
</gene>
<organism evidence="1 2">
    <name type="scientific">Crossiella equi</name>
    <dbReference type="NCBI Taxonomy" id="130796"/>
    <lineage>
        <taxon>Bacteria</taxon>
        <taxon>Bacillati</taxon>
        <taxon>Actinomycetota</taxon>
        <taxon>Actinomycetes</taxon>
        <taxon>Pseudonocardiales</taxon>
        <taxon>Pseudonocardiaceae</taxon>
        <taxon>Crossiella</taxon>
    </lineage>
</organism>
<sequence>MEAAPYPTAQDAEIRKWAERLSKPDVISLLDTARKMVIGEVMSLDRLGDKWSPNARERLSTINTRLKTRQSTVDNVWSGDAAEAYKAWVGGYAEGIKGFKSAFESAREALHQFRTDIVGIYGEVIALIGRIAGELAAATGSIVGGAIGGVAGGPIGMLIGALTAGQVEAYRLLGVFVSECGAMINLALRKAEDFKNTAAKLASSVAELENVVPMQARVGNQKDWKVRPR</sequence>